<dbReference type="AlphaFoldDB" id="L7L608"/>
<evidence type="ECO:0000256" key="2">
    <source>
        <dbReference type="SAM" id="MobiDB-lite"/>
    </source>
</evidence>
<keyword evidence="1" id="KW-0479">Metal-binding</keyword>
<name>L7L608_9ACTN</name>
<keyword evidence="1" id="KW-0863">Zinc-finger</keyword>
<gene>
    <name evidence="4" type="ORF">GOHSU_04_00600</name>
</gene>
<reference evidence="4 5" key="1">
    <citation type="submission" date="2012-12" db="EMBL/GenBank/DDBJ databases">
        <title>Whole genome shotgun sequence of Gordonia hirsuta NBRC 16056.</title>
        <authorList>
            <person name="Isaki-Nakamura S."/>
            <person name="Hosoyama A."/>
            <person name="Tsuchikane K."/>
            <person name="Katsumata H."/>
            <person name="Baba S."/>
            <person name="Yamazaki S."/>
            <person name="Fujita N."/>
        </authorList>
    </citation>
    <scope>NUCLEOTIDE SEQUENCE [LARGE SCALE GENOMIC DNA]</scope>
    <source>
        <strain evidence="4 5">NBRC 16056</strain>
    </source>
</reference>
<sequence>MARRRGPAPPVRGYGLTPWGRALAAVVEAGADHRHLSGARRYFRDRHVEQLSIADGEITALVRGSQLDPFGVTLVPRPVDPATVVQLLRRSGKVEALLALARGEQPAALGELLAPTESADLASGCSCPDEAPRCIHVMAVVFELSAQIDKQPLTLLRVLGTDLPELLDLARDRAEAPPSDPDDHTPAPAPQPVTDFYGDGAPLPPVPEFPRIDALAELDPGGLRSALRASGVGATELAEALDDLAELYAVFREHR</sequence>
<keyword evidence="5" id="KW-1185">Reference proteome</keyword>
<dbReference type="GO" id="GO:0008270">
    <property type="term" value="F:zinc ion binding"/>
    <property type="evidence" value="ECO:0007669"/>
    <property type="project" value="UniProtKB-KW"/>
</dbReference>
<dbReference type="EMBL" id="BANT01000004">
    <property type="protein sequence ID" value="GAC56191.1"/>
    <property type="molecule type" value="Genomic_DNA"/>
</dbReference>
<dbReference type="STRING" id="1121927.GOHSU_04_00600"/>
<keyword evidence="1" id="KW-0862">Zinc</keyword>
<dbReference type="PANTHER" id="PTHR38133">
    <property type="entry name" value="SLR1429 PROTEIN"/>
    <property type="match status" value="1"/>
</dbReference>
<dbReference type="PANTHER" id="PTHR38133:SF1">
    <property type="entry name" value="SLR1429 PROTEIN"/>
    <property type="match status" value="1"/>
</dbReference>
<dbReference type="RefSeq" id="WP_005935930.1">
    <property type="nucleotide sequence ID" value="NZ_ATVK01000041.1"/>
</dbReference>
<dbReference type="Proteomes" id="UP000053405">
    <property type="component" value="Unassembled WGS sequence"/>
</dbReference>
<organism evidence="4 5">
    <name type="scientific">Gordonia hirsuta DSM 44140 = NBRC 16056</name>
    <dbReference type="NCBI Taxonomy" id="1121927"/>
    <lineage>
        <taxon>Bacteria</taxon>
        <taxon>Bacillati</taxon>
        <taxon>Actinomycetota</taxon>
        <taxon>Actinomycetes</taxon>
        <taxon>Mycobacteriales</taxon>
        <taxon>Gordoniaceae</taxon>
        <taxon>Gordonia</taxon>
    </lineage>
</organism>
<dbReference type="InterPro" id="IPR007527">
    <property type="entry name" value="Znf_SWIM"/>
</dbReference>
<accession>L7L608</accession>
<evidence type="ECO:0000313" key="5">
    <source>
        <dbReference type="Proteomes" id="UP000053405"/>
    </source>
</evidence>
<evidence type="ECO:0000256" key="1">
    <source>
        <dbReference type="PROSITE-ProRule" id="PRU00325"/>
    </source>
</evidence>
<comment type="caution">
    <text evidence="4">The sequence shown here is derived from an EMBL/GenBank/DDBJ whole genome shotgun (WGS) entry which is preliminary data.</text>
</comment>
<dbReference type="eggNOG" id="COG4279">
    <property type="taxonomic scope" value="Bacteria"/>
</dbReference>
<feature type="domain" description="SWIM-type" evidence="3">
    <location>
        <begin position="110"/>
        <end position="145"/>
    </location>
</feature>
<evidence type="ECO:0000313" key="4">
    <source>
        <dbReference type="EMBL" id="GAC56191.1"/>
    </source>
</evidence>
<proteinExistence type="predicted"/>
<protein>
    <recommendedName>
        <fullName evidence="3">SWIM-type domain-containing protein</fullName>
    </recommendedName>
</protein>
<feature type="compositionally biased region" description="Basic and acidic residues" evidence="2">
    <location>
        <begin position="173"/>
        <end position="185"/>
    </location>
</feature>
<dbReference type="PROSITE" id="PS50966">
    <property type="entry name" value="ZF_SWIM"/>
    <property type="match status" value="1"/>
</dbReference>
<evidence type="ECO:0000259" key="3">
    <source>
        <dbReference type="PROSITE" id="PS50966"/>
    </source>
</evidence>
<feature type="region of interest" description="Disordered" evidence="2">
    <location>
        <begin position="173"/>
        <end position="202"/>
    </location>
</feature>
<dbReference type="OrthoDB" id="188274at2"/>